<dbReference type="Gene3D" id="3.30.2320.30">
    <property type="entry name" value="ATP synthase, E subunit, C-terminal"/>
    <property type="match status" value="1"/>
</dbReference>
<keyword evidence="3" id="KW-1185">Reference proteome</keyword>
<dbReference type="InterPro" id="IPR038495">
    <property type="entry name" value="ATPase_E_C"/>
</dbReference>
<dbReference type="HOGENOM" id="CLU_1382055_0_0_9"/>
<dbReference type="EMBL" id="CAVN010000097">
    <property type="protein sequence ID" value="CDF58579.1"/>
    <property type="molecule type" value="Genomic_DNA"/>
</dbReference>
<dbReference type="SUPFAM" id="SSF160527">
    <property type="entry name" value="V-type ATPase subunit E-like"/>
    <property type="match status" value="1"/>
</dbReference>
<evidence type="ECO:0000256" key="1">
    <source>
        <dbReference type="SAM" id="Coils"/>
    </source>
</evidence>
<dbReference type="OrthoDB" id="1725377at2"/>
<dbReference type="eggNOG" id="ENOG5033J8V">
    <property type="taxonomic scope" value="Bacteria"/>
</dbReference>
<dbReference type="AlphaFoldDB" id="R7RRC0"/>
<name>R7RRC0_9CLOT</name>
<evidence type="ECO:0000313" key="2">
    <source>
        <dbReference type="EMBL" id="CDF58579.1"/>
    </source>
</evidence>
<evidence type="ECO:0008006" key="4">
    <source>
        <dbReference type="Google" id="ProtNLM"/>
    </source>
</evidence>
<accession>R7RRC0</accession>
<comment type="caution">
    <text evidence="2">The sequence shown here is derived from an EMBL/GenBank/DDBJ whole genome shotgun (WGS) entry which is preliminary data.</text>
</comment>
<dbReference type="Proteomes" id="UP000014923">
    <property type="component" value="Unassembled WGS sequence"/>
</dbReference>
<evidence type="ECO:0000313" key="3">
    <source>
        <dbReference type="Proteomes" id="UP000014923"/>
    </source>
</evidence>
<proteinExistence type="predicted"/>
<keyword evidence="1" id="KW-0175">Coiled coil</keyword>
<gene>
    <name evidence="2" type="ORF">TCEL_00625</name>
</gene>
<protein>
    <recommendedName>
        <fullName evidence="4">V-type ATP synthase subunit E</fullName>
    </recommendedName>
</protein>
<dbReference type="RefSeq" id="WP_018662833.1">
    <property type="nucleotide sequence ID" value="NZ_HF952018.1"/>
</dbReference>
<organism evidence="2 3">
    <name type="scientific">Thermobrachium celere DSM 8682</name>
    <dbReference type="NCBI Taxonomy" id="941824"/>
    <lineage>
        <taxon>Bacteria</taxon>
        <taxon>Bacillati</taxon>
        <taxon>Bacillota</taxon>
        <taxon>Clostridia</taxon>
        <taxon>Eubacteriales</taxon>
        <taxon>Clostridiaceae</taxon>
        <taxon>Thermobrachium</taxon>
    </lineage>
</organism>
<feature type="coiled-coil region" evidence="1">
    <location>
        <begin position="16"/>
        <end position="55"/>
    </location>
</feature>
<sequence length="197" mass="23423">MITIEEKINLFTKIVYEKVEKENKEAIKKFEEEYVKIIDQKREEFKKRAEELEYKTASEIEKIKVQTLSKAHIKGKRMLLETRNKIYNTALKDIIDFAKQINNSIAYREYFSDKLNKLINNYDIQEAHIIITQADWNLWYKDLQIKSNKNLSVEFDDNIIGGFILVDKQNNVKYDFSISNLVEANREKIGEKLFSLL</sequence>
<reference evidence="2" key="1">
    <citation type="submission" date="2013-03" db="EMBL/GenBank/DDBJ databases">
        <title>Draft genome sequence of the hydrogen-ethanol-producing anaerobic alkalithermophilic Caloramator celere.</title>
        <authorList>
            <person name="Ciranna A."/>
            <person name="Larjo A."/>
            <person name="Kivisto A."/>
            <person name="Santala V."/>
            <person name="Roos C."/>
            <person name="Karp M."/>
        </authorList>
    </citation>
    <scope>NUCLEOTIDE SEQUENCE [LARGE SCALE GENOMIC DNA]</scope>
    <source>
        <strain evidence="2">DSM 8682</strain>
    </source>
</reference>